<dbReference type="Proteomes" id="UP000182826">
    <property type="component" value="Unassembled WGS sequence"/>
</dbReference>
<protein>
    <submittedName>
        <fullName evidence="15">TonB-dependent receptor</fullName>
    </submittedName>
</protein>
<keyword evidence="5 12" id="KW-0732">Signal</keyword>
<dbReference type="PROSITE" id="PS52016">
    <property type="entry name" value="TONB_DEPENDENT_REC_3"/>
    <property type="match status" value="1"/>
</dbReference>
<evidence type="ECO:0000256" key="9">
    <source>
        <dbReference type="ARBA" id="ARBA00023237"/>
    </source>
</evidence>
<evidence type="ECO:0000256" key="7">
    <source>
        <dbReference type="ARBA" id="ARBA00023136"/>
    </source>
</evidence>
<feature type="domain" description="TonB-dependent receptor-like beta-barrel" evidence="13">
    <location>
        <begin position="434"/>
        <end position="884"/>
    </location>
</feature>
<evidence type="ECO:0000256" key="4">
    <source>
        <dbReference type="ARBA" id="ARBA00022692"/>
    </source>
</evidence>
<dbReference type="PANTHER" id="PTHR30069">
    <property type="entry name" value="TONB-DEPENDENT OUTER MEMBRANE RECEPTOR"/>
    <property type="match status" value="1"/>
</dbReference>
<keyword evidence="8 15" id="KW-0675">Receptor</keyword>
<dbReference type="Gene3D" id="2.60.40.1120">
    <property type="entry name" value="Carboxypeptidase-like, regulatory domain"/>
    <property type="match status" value="1"/>
</dbReference>
<dbReference type="EMBL" id="MLFK01000002">
    <property type="protein sequence ID" value="OIV43534.1"/>
    <property type="molecule type" value="Genomic_DNA"/>
</dbReference>
<keyword evidence="3 10" id="KW-1134">Transmembrane beta strand</keyword>
<keyword evidence="7 10" id="KW-0472">Membrane</keyword>
<dbReference type="GO" id="GO:0044718">
    <property type="term" value="P:siderophore transmembrane transport"/>
    <property type="evidence" value="ECO:0007669"/>
    <property type="project" value="TreeGrafter"/>
</dbReference>
<evidence type="ECO:0000313" key="15">
    <source>
        <dbReference type="EMBL" id="OIV43534.1"/>
    </source>
</evidence>
<dbReference type="InterPro" id="IPR037066">
    <property type="entry name" value="Plug_dom_sf"/>
</dbReference>
<dbReference type="InterPro" id="IPR008969">
    <property type="entry name" value="CarboxyPept-like_regulatory"/>
</dbReference>
<evidence type="ECO:0000256" key="1">
    <source>
        <dbReference type="ARBA" id="ARBA00004571"/>
    </source>
</evidence>
<accession>A0A1J7BY14</accession>
<dbReference type="Pfam" id="PF07715">
    <property type="entry name" value="Plug"/>
    <property type="match status" value="1"/>
</dbReference>
<dbReference type="Pfam" id="PF00593">
    <property type="entry name" value="TonB_dep_Rec_b-barrel"/>
    <property type="match status" value="1"/>
</dbReference>
<keyword evidence="2 10" id="KW-0813">Transport</keyword>
<evidence type="ECO:0000256" key="12">
    <source>
        <dbReference type="SAM" id="SignalP"/>
    </source>
</evidence>
<evidence type="ECO:0000256" key="2">
    <source>
        <dbReference type="ARBA" id="ARBA00022448"/>
    </source>
</evidence>
<dbReference type="InterPro" id="IPR039426">
    <property type="entry name" value="TonB-dep_rcpt-like"/>
</dbReference>
<dbReference type="InterPro" id="IPR010917">
    <property type="entry name" value="TonB_rcpt_CS"/>
</dbReference>
<dbReference type="OrthoDB" id="9761152at2"/>
<gene>
    <name evidence="15" type="ORF">BKM63_04855</name>
</gene>
<evidence type="ECO:0000256" key="6">
    <source>
        <dbReference type="ARBA" id="ARBA00023077"/>
    </source>
</evidence>
<evidence type="ECO:0000256" key="3">
    <source>
        <dbReference type="ARBA" id="ARBA00022452"/>
    </source>
</evidence>
<dbReference type="PROSITE" id="PS01156">
    <property type="entry name" value="TONB_DEPENDENT_REC_2"/>
    <property type="match status" value="1"/>
</dbReference>
<feature type="domain" description="TonB-dependent receptor plug" evidence="14">
    <location>
        <begin position="121"/>
        <end position="229"/>
    </location>
</feature>
<dbReference type="SUPFAM" id="SSF49464">
    <property type="entry name" value="Carboxypeptidase regulatory domain-like"/>
    <property type="match status" value="1"/>
</dbReference>
<dbReference type="PANTHER" id="PTHR30069:SF29">
    <property type="entry name" value="HEMOGLOBIN AND HEMOGLOBIN-HAPTOGLOBIN-BINDING PROTEIN 1-RELATED"/>
    <property type="match status" value="1"/>
</dbReference>
<dbReference type="InterPro" id="IPR000531">
    <property type="entry name" value="Beta-barrel_TonB"/>
</dbReference>
<dbReference type="GO" id="GO:0015344">
    <property type="term" value="F:siderophore uptake transmembrane transporter activity"/>
    <property type="evidence" value="ECO:0007669"/>
    <property type="project" value="TreeGrafter"/>
</dbReference>
<evidence type="ECO:0000259" key="14">
    <source>
        <dbReference type="Pfam" id="PF07715"/>
    </source>
</evidence>
<dbReference type="InterPro" id="IPR036942">
    <property type="entry name" value="Beta-barrel_TonB_sf"/>
</dbReference>
<keyword evidence="4 10" id="KW-0812">Transmembrane</keyword>
<evidence type="ECO:0000256" key="10">
    <source>
        <dbReference type="PROSITE-ProRule" id="PRU01360"/>
    </source>
</evidence>
<evidence type="ECO:0000256" key="5">
    <source>
        <dbReference type="ARBA" id="ARBA00022729"/>
    </source>
</evidence>
<dbReference type="Gene3D" id="2.40.170.20">
    <property type="entry name" value="TonB-dependent receptor, beta-barrel domain"/>
    <property type="match status" value="1"/>
</dbReference>
<evidence type="ECO:0000259" key="13">
    <source>
        <dbReference type="Pfam" id="PF00593"/>
    </source>
</evidence>
<dbReference type="InterPro" id="IPR012910">
    <property type="entry name" value="Plug_dom"/>
</dbReference>
<evidence type="ECO:0000313" key="16">
    <source>
        <dbReference type="Proteomes" id="UP000182826"/>
    </source>
</evidence>
<evidence type="ECO:0000256" key="8">
    <source>
        <dbReference type="ARBA" id="ARBA00023170"/>
    </source>
</evidence>
<organism evidence="15 16">
    <name type="scientific">Flavobacterium johnsoniae</name>
    <name type="common">Cytophaga johnsonae</name>
    <dbReference type="NCBI Taxonomy" id="986"/>
    <lineage>
        <taxon>Bacteria</taxon>
        <taxon>Pseudomonadati</taxon>
        <taxon>Bacteroidota</taxon>
        <taxon>Flavobacteriia</taxon>
        <taxon>Flavobacteriales</taxon>
        <taxon>Flavobacteriaceae</taxon>
        <taxon>Flavobacterium</taxon>
    </lineage>
</organism>
<evidence type="ECO:0000256" key="11">
    <source>
        <dbReference type="RuleBase" id="RU003357"/>
    </source>
</evidence>
<feature type="signal peptide" evidence="12">
    <location>
        <begin position="1"/>
        <end position="22"/>
    </location>
</feature>
<dbReference type="Pfam" id="PF13715">
    <property type="entry name" value="CarbopepD_reg_2"/>
    <property type="match status" value="1"/>
</dbReference>
<comment type="subcellular location">
    <subcellularLocation>
        <location evidence="1 10">Cell outer membrane</location>
        <topology evidence="1 10">Multi-pass membrane protein</topology>
    </subcellularLocation>
</comment>
<dbReference type="Gene3D" id="2.170.130.10">
    <property type="entry name" value="TonB-dependent receptor, plug domain"/>
    <property type="match status" value="1"/>
</dbReference>
<feature type="chain" id="PRO_5009643949" evidence="12">
    <location>
        <begin position="23"/>
        <end position="949"/>
    </location>
</feature>
<dbReference type="SUPFAM" id="SSF56935">
    <property type="entry name" value="Porins"/>
    <property type="match status" value="1"/>
</dbReference>
<dbReference type="RefSeq" id="WP_071635497.1">
    <property type="nucleotide sequence ID" value="NZ_MLFK01000002.1"/>
</dbReference>
<comment type="similarity">
    <text evidence="10 11">Belongs to the TonB-dependent receptor family.</text>
</comment>
<comment type="caution">
    <text evidence="15">The sequence shown here is derived from an EMBL/GenBank/DDBJ whole genome shotgun (WGS) entry which is preliminary data.</text>
</comment>
<sequence>MKKMKNWLLTGLFFMIVSTVFSQGKVTGTITDGTGSLPGANVQIKGSSTATSTDFDGKFTLNATTSTGEIVVSYLGYENQTVKFSVSNGGTTNLGTIVLSSNSNELSEIVVKSTVVDIAKDRKTPVAVSTIKAAEIKEKLGTQEFPEILRNTPSVYVTKSGGGFGDSRINIRGFNQNNIAVMINGMPVNDMENGSVYWSNWAGLSDVTSAMQVQRGLGSSKLATPSVGGTINIVTKSSDMKEGGSVSSGFGNARNFKIQGSYNTGKLSNGLSASVLFSQTMGDGYVDGTAFEGSNYFVALGYSTKNEKHDFQLTVTGAPQWHNQRSTASTIAVYQQYGSLDRPNIRYNADTGYLNGEEYNIRKNYYHKPVAAFNWDYKINETTKLSSVLYASMGRGAGASATGGIKGKGYNDVLAFRRPDGLIDYDKIVAYNSGQTVTIGGLTGPQTRTKIGGVYQNSSYFNTSSNINDYNPSTNINTSGISQTSSINSHDWYGAVINLNKKLSETLTLDFGIDARTYTGYHFTVVNDLLGGDEYFDNFIASQKPNGRHLTTTYPTDVQWNVFDKKNYDKVSFNSTGKVRWYGAFTQLEYSKNDLTAFVQGAISQQGFKREDDFVYLPTDPLSSTSYKNILGGNVKGGANYNINEKHNVYVNAGYYSRQPFFNSVYPNNRSTVNPNLTNEKITGFEAGYGFRSRFFNATVNLYNTTWNDRYLKGNALPAGGGIVANTTYTEFTGLNEVHSGIEFEGSSNITDKFRVNAMFSYGIWEYKGNATVNAYYQADNTPVVGYTAATVYMDKVKVGDAAQMTASLGASYEVLTRVTVDANYNFNDKLYAGLSPTNFTSANNKGALELPSYGLFDAGFSYKMLTGKNKDKSVNFRLNVNNLFDKIYIAESRTNTFADDNLPVATGQPAGSKGTYASNGMLYKGVANVNQVFFGFGRTWNFTLRYDF</sequence>
<name>A0A1J7BY14_FLAJO</name>
<dbReference type="GO" id="GO:0009279">
    <property type="term" value="C:cell outer membrane"/>
    <property type="evidence" value="ECO:0007669"/>
    <property type="project" value="UniProtKB-SubCell"/>
</dbReference>
<keyword evidence="6 11" id="KW-0798">TonB box</keyword>
<dbReference type="AlphaFoldDB" id="A0A1J7BY14"/>
<reference evidence="15 16" key="1">
    <citation type="submission" date="2016-10" db="EMBL/GenBank/DDBJ databases">
        <title>Draft Genome Sequence of Rhizobacteria Flavobacterium johnsoniae CI04.</title>
        <authorList>
            <person name="Bravo J.I."/>
            <person name="Lozano G.L."/>
            <person name="Handelsman J."/>
        </authorList>
    </citation>
    <scope>NUCLEOTIDE SEQUENCE [LARGE SCALE GENOMIC DNA]</scope>
    <source>
        <strain evidence="15 16">CI04</strain>
    </source>
</reference>
<proteinExistence type="inferred from homology"/>
<keyword evidence="9 10" id="KW-0998">Cell outer membrane</keyword>
<keyword evidence="16" id="KW-1185">Reference proteome</keyword>